<feature type="compositionally biased region" description="Basic and acidic residues" evidence="1">
    <location>
        <begin position="100"/>
        <end position="113"/>
    </location>
</feature>
<evidence type="ECO:0000313" key="3">
    <source>
        <dbReference type="Proteomes" id="UP000287651"/>
    </source>
</evidence>
<evidence type="ECO:0000256" key="1">
    <source>
        <dbReference type="SAM" id="MobiDB-lite"/>
    </source>
</evidence>
<feature type="region of interest" description="Disordered" evidence="1">
    <location>
        <begin position="100"/>
        <end position="121"/>
    </location>
</feature>
<feature type="region of interest" description="Disordered" evidence="1">
    <location>
        <begin position="46"/>
        <end position="67"/>
    </location>
</feature>
<comment type="caution">
    <text evidence="2">The sequence shown here is derived from an EMBL/GenBank/DDBJ whole genome shotgun (WGS) entry which is preliminary data.</text>
</comment>
<dbReference type="EMBL" id="AMZH03005806">
    <property type="protein sequence ID" value="RRT65465.1"/>
    <property type="molecule type" value="Genomic_DNA"/>
</dbReference>
<proteinExistence type="predicted"/>
<name>A0A426ZNF5_ENSVE</name>
<dbReference type="Proteomes" id="UP000287651">
    <property type="component" value="Unassembled WGS sequence"/>
</dbReference>
<gene>
    <name evidence="2" type="ORF">B296_00040297</name>
</gene>
<sequence>MRKSAIKRSDPTEEEEEEAKKKWGTLFAPIDEGIEPWAEAAIAEATGHQELGRRPDVTEATPMDAPRRRIQCRRHHSPLSLEEIVVATTDPLDRRQILRGELFHARSPPDGRPRPLPGKRRRHVHSLALPLRHLSSLMGIEHRRETGRR</sequence>
<dbReference type="AlphaFoldDB" id="A0A426ZNF5"/>
<organism evidence="2 3">
    <name type="scientific">Ensete ventricosum</name>
    <name type="common">Abyssinian banana</name>
    <name type="synonym">Musa ensete</name>
    <dbReference type="NCBI Taxonomy" id="4639"/>
    <lineage>
        <taxon>Eukaryota</taxon>
        <taxon>Viridiplantae</taxon>
        <taxon>Streptophyta</taxon>
        <taxon>Embryophyta</taxon>
        <taxon>Tracheophyta</taxon>
        <taxon>Spermatophyta</taxon>
        <taxon>Magnoliopsida</taxon>
        <taxon>Liliopsida</taxon>
        <taxon>Zingiberales</taxon>
        <taxon>Musaceae</taxon>
        <taxon>Ensete</taxon>
    </lineage>
</organism>
<accession>A0A426ZNF5</accession>
<evidence type="ECO:0000313" key="2">
    <source>
        <dbReference type="EMBL" id="RRT65465.1"/>
    </source>
</evidence>
<reference evidence="2 3" key="1">
    <citation type="journal article" date="2014" name="Agronomy (Basel)">
        <title>A Draft Genome Sequence for Ensete ventricosum, the Drought-Tolerant Tree Against Hunger.</title>
        <authorList>
            <person name="Harrison J."/>
            <person name="Moore K.A."/>
            <person name="Paszkiewicz K."/>
            <person name="Jones T."/>
            <person name="Grant M."/>
            <person name="Ambacheew D."/>
            <person name="Muzemil S."/>
            <person name="Studholme D.J."/>
        </authorList>
    </citation>
    <scope>NUCLEOTIDE SEQUENCE [LARGE SCALE GENOMIC DNA]</scope>
</reference>
<protein>
    <submittedName>
        <fullName evidence="2">Uncharacterized protein</fullName>
    </submittedName>
</protein>
<feature type="region of interest" description="Disordered" evidence="1">
    <location>
        <begin position="1"/>
        <end position="24"/>
    </location>
</feature>